<name>A0A501XDN0_9SPHN</name>
<proteinExistence type="predicted"/>
<dbReference type="AlphaFoldDB" id="A0A501XDN0"/>
<evidence type="ECO:0000313" key="3">
    <source>
        <dbReference type="Proteomes" id="UP000319897"/>
    </source>
</evidence>
<feature type="signal peptide" evidence="1">
    <location>
        <begin position="1"/>
        <end position="23"/>
    </location>
</feature>
<dbReference type="EMBL" id="VFSU01000034">
    <property type="protein sequence ID" value="TPE58642.1"/>
    <property type="molecule type" value="Genomic_DNA"/>
</dbReference>
<gene>
    <name evidence="2" type="ORF">FJQ54_16445</name>
</gene>
<comment type="caution">
    <text evidence="2">The sequence shown here is derived from an EMBL/GenBank/DDBJ whole genome shotgun (WGS) entry which is preliminary data.</text>
</comment>
<keyword evidence="3" id="KW-1185">Reference proteome</keyword>
<evidence type="ECO:0000313" key="2">
    <source>
        <dbReference type="EMBL" id="TPE58642.1"/>
    </source>
</evidence>
<feature type="chain" id="PRO_5021365632" evidence="1">
    <location>
        <begin position="24"/>
        <end position="127"/>
    </location>
</feature>
<reference evidence="2 3" key="1">
    <citation type="submission" date="2019-06" db="EMBL/GenBank/DDBJ databases">
        <authorList>
            <person name="Lee I."/>
            <person name="Jang G.I."/>
            <person name="Hwang C.Y."/>
        </authorList>
    </citation>
    <scope>NUCLEOTIDE SEQUENCE [LARGE SCALE GENOMIC DNA]</scope>
    <source>
        <strain evidence="2 3">PAMC 28131</strain>
    </source>
</reference>
<dbReference type="RefSeq" id="WP_140929494.1">
    <property type="nucleotide sequence ID" value="NZ_VFSU01000034.1"/>
</dbReference>
<protein>
    <submittedName>
        <fullName evidence="2">Uncharacterized protein</fullName>
    </submittedName>
</protein>
<dbReference type="OrthoDB" id="14196at2"/>
<organism evidence="2 3">
    <name type="scientific">Sandaracinobacter neustonicus</name>
    <dbReference type="NCBI Taxonomy" id="1715348"/>
    <lineage>
        <taxon>Bacteria</taxon>
        <taxon>Pseudomonadati</taxon>
        <taxon>Pseudomonadota</taxon>
        <taxon>Alphaproteobacteria</taxon>
        <taxon>Sphingomonadales</taxon>
        <taxon>Sphingosinicellaceae</taxon>
        <taxon>Sandaracinobacter</taxon>
    </lineage>
</organism>
<evidence type="ECO:0000256" key="1">
    <source>
        <dbReference type="SAM" id="SignalP"/>
    </source>
</evidence>
<accession>A0A501XDN0</accession>
<keyword evidence="1" id="KW-0732">Signal</keyword>
<sequence>MGISVRMVVLALAAGLVGKSAFAQTDGHMCWISDVQRDRVGVRIEFGEGGPMFVNRGGENWFPDREKNGRSLIAKIGETLYASNSHHDSCRIEVVEKDGKIGVEAKASLSLPGLPSRQEFEFIPANN</sequence>
<dbReference type="Proteomes" id="UP000319897">
    <property type="component" value="Unassembled WGS sequence"/>
</dbReference>